<evidence type="ECO:0000259" key="4">
    <source>
        <dbReference type="Pfam" id="PF22725"/>
    </source>
</evidence>
<dbReference type="OrthoDB" id="6417021at2759"/>
<comment type="caution">
    <text evidence="5">The sequence shown here is derived from an EMBL/GenBank/DDBJ whole genome shotgun (WGS) entry which is preliminary data.</text>
</comment>
<comment type="similarity">
    <text evidence="1">Belongs to the Gfo/Idh/MocA family.</text>
</comment>
<dbReference type="Pfam" id="PF22725">
    <property type="entry name" value="GFO_IDH_MocA_C3"/>
    <property type="match status" value="1"/>
</dbReference>
<dbReference type="SUPFAM" id="SSF55347">
    <property type="entry name" value="Glyceraldehyde-3-phosphate dehydrogenase-like, C-terminal domain"/>
    <property type="match status" value="1"/>
</dbReference>
<feature type="domain" description="Gfo/Idh/MocA-like oxidoreductase N-terminal" evidence="3">
    <location>
        <begin position="7"/>
        <end position="121"/>
    </location>
</feature>
<name>A0A9P8VGD1_9PEZI</name>
<keyword evidence="6" id="KW-1185">Reference proteome</keyword>
<organism evidence="5 6">
    <name type="scientific">Plectosphaerella plurivora</name>
    <dbReference type="NCBI Taxonomy" id="936078"/>
    <lineage>
        <taxon>Eukaryota</taxon>
        <taxon>Fungi</taxon>
        <taxon>Dikarya</taxon>
        <taxon>Ascomycota</taxon>
        <taxon>Pezizomycotina</taxon>
        <taxon>Sordariomycetes</taxon>
        <taxon>Hypocreomycetidae</taxon>
        <taxon>Glomerellales</taxon>
        <taxon>Plectosphaerellaceae</taxon>
        <taxon>Plectosphaerella</taxon>
    </lineage>
</organism>
<evidence type="ECO:0000313" key="6">
    <source>
        <dbReference type="Proteomes" id="UP000770015"/>
    </source>
</evidence>
<dbReference type="Gene3D" id="3.30.360.10">
    <property type="entry name" value="Dihydrodipicolinate Reductase, domain 2"/>
    <property type="match status" value="1"/>
</dbReference>
<dbReference type="Pfam" id="PF01408">
    <property type="entry name" value="GFO_IDH_MocA"/>
    <property type="match status" value="1"/>
</dbReference>
<dbReference type="EMBL" id="JAGSXJ010000006">
    <property type="protein sequence ID" value="KAH6690666.1"/>
    <property type="molecule type" value="Genomic_DNA"/>
</dbReference>
<dbReference type="InterPro" id="IPR036291">
    <property type="entry name" value="NAD(P)-bd_dom_sf"/>
</dbReference>
<evidence type="ECO:0000313" key="5">
    <source>
        <dbReference type="EMBL" id="KAH6690666.1"/>
    </source>
</evidence>
<evidence type="ECO:0000259" key="3">
    <source>
        <dbReference type="Pfam" id="PF01408"/>
    </source>
</evidence>
<dbReference type="InterPro" id="IPR051317">
    <property type="entry name" value="Gfo/Idh/MocA_oxidoreduct"/>
</dbReference>
<accession>A0A9P8VGD1</accession>
<keyword evidence="2" id="KW-0560">Oxidoreductase</keyword>
<dbReference type="InterPro" id="IPR055170">
    <property type="entry name" value="GFO_IDH_MocA-like_dom"/>
</dbReference>
<proteinExistence type="inferred from homology"/>
<reference evidence="5" key="1">
    <citation type="journal article" date="2021" name="Nat. Commun.">
        <title>Genetic determinants of endophytism in the Arabidopsis root mycobiome.</title>
        <authorList>
            <person name="Mesny F."/>
            <person name="Miyauchi S."/>
            <person name="Thiergart T."/>
            <person name="Pickel B."/>
            <person name="Atanasova L."/>
            <person name="Karlsson M."/>
            <person name="Huettel B."/>
            <person name="Barry K.W."/>
            <person name="Haridas S."/>
            <person name="Chen C."/>
            <person name="Bauer D."/>
            <person name="Andreopoulos W."/>
            <person name="Pangilinan J."/>
            <person name="LaButti K."/>
            <person name="Riley R."/>
            <person name="Lipzen A."/>
            <person name="Clum A."/>
            <person name="Drula E."/>
            <person name="Henrissat B."/>
            <person name="Kohler A."/>
            <person name="Grigoriev I.V."/>
            <person name="Martin F.M."/>
            <person name="Hacquard S."/>
        </authorList>
    </citation>
    <scope>NUCLEOTIDE SEQUENCE</scope>
    <source>
        <strain evidence="5">MPI-SDFR-AT-0117</strain>
    </source>
</reference>
<dbReference type="PANTHER" id="PTHR43708">
    <property type="entry name" value="CONSERVED EXPRESSED OXIDOREDUCTASE (EUROFUNG)"/>
    <property type="match status" value="1"/>
</dbReference>
<evidence type="ECO:0008006" key="7">
    <source>
        <dbReference type="Google" id="ProtNLM"/>
    </source>
</evidence>
<dbReference type="GO" id="GO:0000166">
    <property type="term" value="F:nucleotide binding"/>
    <property type="evidence" value="ECO:0007669"/>
    <property type="project" value="InterPro"/>
</dbReference>
<protein>
    <recommendedName>
        <fullName evidence="7">Oxidoreductase</fullName>
    </recommendedName>
</protein>
<dbReference type="InterPro" id="IPR000683">
    <property type="entry name" value="Gfo/Idh/MocA-like_OxRdtase_N"/>
</dbReference>
<sequence length="360" mass="39003">MATETYRVGVIGYGLSAKVFQIPYILGSPRFRLQAIVQRSGDEAAKDHPEATVHRSATDLFADPNVDVVVVSTPPQSHYEFVSAALTAGKHVVVEKPFCPSSAECDELIALAKNQGKQLAVFQNRRWDVDFVTLRHLLSEERLGRVVEFATHYDRYDSSVPSPDAVDTPGSGVIFDLGTHLFDQVLQLYGSPEKVTGFLSHQRPGSSAQGPADACTVLLHYAGGLLVTVKASPLSADEAQLRFWVRGEKGSFKKYHIDPQEPQLVGGMKTTDEGFGYESADKSGLLTTYENGVAVTTAVPNQTPPTYAEFYNLLGLALDGKGRLPVTAEEARDVIKLVELSKESSRAQATLTVASGDFLG</sequence>
<dbReference type="Proteomes" id="UP000770015">
    <property type="component" value="Unassembled WGS sequence"/>
</dbReference>
<gene>
    <name evidence="5" type="ORF">F5X68DRAFT_203475</name>
</gene>
<dbReference type="AlphaFoldDB" id="A0A9P8VGD1"/>
<dbReference type="PANTHER" id="PTHR43708:SF5">
    <property type="entry name" value="CONSERVED EXPRESSED OXIDOREDUCTASE (EUROFUNG)-RELATED"/>
    <property type="match status" value="1"/>
</dbReference>
<dbReference type="GO" id="GO:0016491">
    <property type="term" value="F:oxidoreductase activity"/>
    <property type="evidence" value="ECO:0007669"/>
    <property type="project" value="UniProtKB-KW"/>
</dbReference>
<dbReference type="Gene3D" id="3.40.50.720">
    <property type="entry name" value="NAD(P)-binding Rossmann-like Domain"/>
    <property type="match status" value="1"/>
</dbReference>
<feature type="domain" description="GFO/IDH/MocA-like oxidoreductase" evidence="4">
    <location>
        <begin position="131"/>
        <end position="252"/>
    </location>
</feature>
<dbReference type="SUPFAM" id="SSF51735">
    <property type="entry name" value="NAD(P)-binding Rossmann-fold domains"/>
    <property type="match status" value="1"/>
</dbReference>
<evidence type="ECO:0000256" key="1">
    <source>
        <dbReference type="ARBA" id="ARBA00010928"/>
    </source>
</evidence>
<evidence type="ECO:0000256" key="2">
    <source>
        <dbReference type="ARBA" id="ARBA00023002"/>
    </source>
</evidence>